<feature type="transmembrane region" description="Helical" evidence="2">
    <location>
        <begin position="28"/>
        <end position="52"/>
    </location>
</feature>
<gene>
    <name evidence="3" type="primary">ORF104706</name>
</gene>
<dbReference type="InterPro" id="IPR008257">
    <property type="entry name" value="Pept_M19"/>
</dbReference>
<dbReference type="FunFam" id="3.20.20.140:FF:000030">
    <property type="entry name" value="Dipeptidase"/>
    <property type="match status" value="1"/>
</dbReference>
<dbReference type="EMBL" id="HACG01030589">
    <property type="protein sequence ID" value="CEK77454.1"/>
    <property type="molecule type" value="Transcribed_RNA"/>
</dbReference>
<dbReference type="CDD" id="cd01301">
    <property type="entry name" value="rDP_like"/>
    <property type="match status" value="1"/>
</dbReference>
<name>A0A0B7A902_9EUPU</name>
<dbReference type="PROSITE" id="PS00869">
    <property type="entry name" value="RENAL_DIPEPTIDASE_1"/>
    <property type="match status" value="1"/>
</dbReference>
<keyword evidence="1" id="KW-0482">Metalloprotease</keyword>
<dbReference type="PANTHER" id="PTHR10443">
    <property type="entry name" value="MICROSOMAL DIPEPTIDASE"/>
    <property type="match status" value="1"/>
</dbReference>
<evidence type="ECO:0000256" key="2">
    <source>
        <dbReference type="SAM" id="Phobius"/>
    </source>
</evidence>
<keyword evidence="2" id="KW-0812">Transmembrane</keyword>
<dbReference type="GO" id="GO:0046872">
    <property type="term" value="F:metal ion binding"/>
    <property type="evidence" value="ECO:0007669"/>
    <property type="project" value="UniProtKB-UniRule"/>
</dbReference>
<comment type="subcellular location">
    <subcellularLocation>
        <location evidence="1">Membrane</location>
        <topology evidence="1">Lipid-anchor</topology>
        <topology evidence="1">GPI-anchor</topology>
    </subcellularLocation>
</comment>
<dbReference type="GO" id="GO:0070573">
    <property type="term" value="F:metallodipeptidase activity"/>
    <property type="evidence" value="ECO:0007669"/>
    <property type="project" value="InterPro"/>
</dbReference>
<dbReference type="Gene3D" id="3.20.20.140">
    <property type="entry name" value="Metal-dependent hydrolases"/>
    <property type="match status" value="1"/>
</dbReference>
<keyword evidence="1" id="KW-0862">Zinc</keyword>
<keyword evidence="2" id="KW-1133">Transmembrane helix</keyword>
<keyword evidence="1" id="KW-0449">Lipoprotein</keyword>
<evidence type="ECO:0000256" key="1">
    <source>
        <dbReference type="RuleBase" id="RU341113"/>
    </source>
</evidence>
<organism evidence="3">
    <name type="scientific">Arion vulgaris</name>
    <dbReference type="NCBI Taxonomy" id="1028688"/>
    <lineage>
        <taxon>Eukaryota</taxon>
        <taxon>Metazoa</taxon>
        <taxon>Spiralia</taxon>
        <taxon>Lophotrochozoa</taxon>
        <taxon>Mollusca</taxon>
        <taxon>Gastropoda</taxon>
        <taxon>Heterobranchia</taxon>
        <taxon>Euthyneura</taxon>
        <taxon>Panpulmonata</taxon>
        <taxon>Eupulmonata</taxon>
        <taxon>Stylommatophora</taxon>
        <taxon>Helicina</taxon>
        <taxon>Arionoidea</taxon>
        <taxon>Arionidae</taxon>
        <taxon>Arion</taxon>
    </lineage>
</organism>
<dbReference type="SUPFAM" id="SSF51556">
    <property type="entry name" value="Metallo-dependent hydrolases"/>
    <property type="match status" value="1"/>
</dbReference>
<reference evidence="3" key="1">
    <citation type="submission" date="2014-12" db="EMBL/GenBank/DDBJ databases">
        <title>Insight into the proteome of Arion vulgaris.</title>
        <authorList>
            <person name="Aradska J."/>
            <person name="Bulat T."/>
            <person name="Smidak R."/>
            <person name="Sarate P."/>
            <person name="Gangsoo J."/>
            <person name="Sialana F."/>
            <person name="Bilban M."/>
            <person name="Lubec G."/>
        </authorList>
    </citation>
    <scope>NUCLEOTIDE SEQUENCE</scope>
    <source>
        <tissue evidence="3">Skin</tissue>
    </source>
</reference>
<dbReference type="Pfam" id="PF01244">
    <property type="entry name" value="Peptidase_M19"/>
    <property type="match status" value="1"/>
</dbReference>
<keyword evidence="1" id="KW-0378">Hydrolase</keyword>
<keyword evidence="1" id="KW-0479">Metal-binding</keyword>
<dbReference type="AlphaFoldDB" id="A0A0B7A902"/>
<dbReference type="GO" id="GO:0006508">
    <property type="term" value="P:proteolysis"/>
    <property type="evidence" value="ECO:0007669"/>
    <property type="project" value="UniProtKB-KW"/>
</dbReference>
<evidence type="ECO:0000313" key="3">
    <source>
        <dbReference type="EMBL" id="CEK77454.1"/>
    </source>
</evidence>
<dbReference type="InterPro" id="IPR032466">
    <property type="entry name" value="Metal_Hydrolase"/>
</dbReference>
<keyword evidence="1" id="KW-1015">Disulfide bond</keyword>
<dbReference type="EC" id="3.4.13.19" evidence="1"/>
<accession>A0A0B7A902</accession>
<dbReference type="InterPro" id="IPR000180">
    <property type="entry name" value="Dipep_AS"/>
</dbReference>
<comment type="similarity">
    <text evidence="1">Belongs to the metallo-dependent hydrolases superfamily. Peptidase M19 family.</text>
</comment>
<sequence length="429" mass="48120">MEEIHQDSENASTDKLFWKYRNRRNRKIICLVSVVTALVVVLTLGIGLGVGLNQDKSASEDSHHERLKRATEILSNYPLVDGHNDLPWRYRTIVNNSVWSIDLNVGWPEVHTDIPRIRQGKLGAQFWAAYVSCDSQYKDAVRQSLDQVDTIKKFVAKYPNVFQFVTTAKGIEDAFTAGKVGSLIGLEGGHSIDSSLGNLRMFYDLGVRYMTITHSCNTPWAENWLEDRNSTKLHQGLTDFGELVIKEMNRIGMLVDLAHVSNRTMTLALTKSQAPVIFSHSSAYAVCAHDRNVRDEVLPLVKANGGVIMVNFFSDYVSCKVNATLEEVADHIDHINQTIGVDYIGIGSDYDGVPRVPVGLEDVSKYPALFAELLKRGYSQSDLEKIAGRNLVRVFKAAEQVRDRMATDPPNEQLIQDNTWTNLFCRTGI</sequence>
<protein>
    <recommendedName>
        <fullName evidence="1">Dipeptidase</fullName>
        <ecNumber evidence="1">3.4.13.19</ecNumber>
    </recommendedName>
</protein>
<proteinExistence type="inferred from homology"/>
<keyword evidence="2" id="KW-0472">Membrane</keyword>
<keyword evidence="1" id="KW-0224">Dipeptidase</keyword>
<keyword evidence="1" id="KW-0645">Protease</keyword>
<dbReference type="PANTHER" id="PTHR10443:SF12">
    <property type="entry name" value="DIPEPTIDASE"/>
    <property type="match status" value="1"/>
</dbReference>
<comment type="catalytic activity">
    <reaction evidence="1">
        <text>an L-aminoacyl-L-amino acid + H2O = 2 an L-alpha-amino acid</text>
        <dbReference type="Rhea" id="RHEA:48940"/>
        <dbReference type="ChEBI" id="CHEBI:15377"/>
        <dbReference type="ChEBI" id="CHEBI:59869"/>
        <dbReference type="ChEBI" id="CHEBI:77460"/>
        <dbReference type="EC" id="3.4.13.19"/>
    </reaction>
</comment>
<keyword evidence="1" id="KW-0336">GPI-anchor</keyword>
<dbReference type="MEROPS" id="M19.001"/>
<comment type="subunit">
    <text evidence="1">Homodimer; disulfide-linked.</text>
</comment>
<keyword evidence="1" id="KW-0325">Glycoprotein</keyword>
<dbReference type="PROSITE" id="PS51365">
    <property type="entry name" value="RENAL_DIPEPTIDASE_2"/>
    <property type="match status" value="1"/>
</dbReference>
<comment type="cofactor">
    <cofactor evidence="1">
        <name>Zn(2+)</name>
        <dbReference type="ChEBI" id="CHEBI:29105"/>
    </cofactor>
</comment>
<dbReference type="GO" id="GO:0098552">
    <property type="term" value="C:side of membrane"/>
    <property type="evidence" value="ECO:0007669"/>
    <property type="project" value="UniProtKB-KW"/>
</dbReference>